<dbReference type="SUPFAM" id="SSF51366">
    <property type="entry name" value="Ribulose-phoshate binding barrel"/>
    <property type="match status" value="1"/>
</dbReference>
<dbReference type="PIRSF" id="PIRSF005956">
    <property type="entry name" value="BtpA"/>
    <property type="match status" value="1"/>
</dbReference>
<name>A0ABQ2J8H9_9ACTN</name>
<protein>
    <submittedName>
        <fullName evidence="2">Phosphorybosylanthranilate isomerase</fullName>
    </submittedName>
</protein>
<dbReference type="EMBL" id="BMND01000005">
    <property type="protein sequence ID" value="GGN39987.1"/>
    <property type="molecule type" value="Genomic_DNA"/>
</dbReference>
<dbReference type="GeneID" id="301547603"/>
<comment type="caution">
    <text evidence="2">The sequence shown here is derived from an EMBL/GenBank/DDBJ whole genome shotgun (WGS) entry which is preliminary data.</text>
</comment>
<dbReference type="InterPro" id="IPR005137">
    <property type="entry name" value="BtpA"/>
</dbReference>
<dbReference type="RefSeq" id="WP_189097002.1">
    <property type="nucleotide sequence ID" value="NZ_BMND01000005.1"/>
</dbReference>
<dbReference type="PANTHER" id="PTHR21381:SF3">
    <property type="entry name" value="SGC REGION PROTEIN SGCQ-RELATED"/>
    <property type="match status" value="1"/>
</dbReference>
<dbReference type="GO" id="GO:0016853">
    <property type="term" value="F:isomerase activity"/>
    <property type="evidence" value="ECO:0007669"/>
    <property type="project" value="UniProtKB-KW"/>
</dbReference>
<dbReference type="PANTHER" id="PTHR21381">
    <property type="entry name" value="ZGC:162297"/>
    <property type="match status" value="1"/>
</dbReference>
<dbReference type="Gene3D" id="3.20.20.70">
    <property type="entry name" value="Aldolase class I"/>
    <property type="match status" value="1"/>
</dbReference>
<accession>A0ABQ2J8H9</accession>
<reference evidence="3" key="1">
    <citation type="journal article" date="2019" name="Int. J. Syst. Evol. Microbiol.">
        <title>The Global Catalogue of Microorganisms (GCM) 10K type strain sequencing project: providing services to taxonomists for standard genome sequencing and annotation.</title>
        <authorList>
            <consortium name="The Broad Institute Genomics Platform"/>
            <consortium name="The Broad Institute Genome Sequencing Center for Infectious Disease"/>
            <person name="Wu L."/>
            <person name="Ma J."/>
        </authorList>
    </citation>
    <scope>NUCLEOTIDE SEQUENCE [LARGE SCALE GENOMIC DNA]</scope>
    <source>
        <strain evidence="3">CGMCC 4.7323</strain>
    </source>
</reference>
<gene>
    <name evidence="2" type="ORF">GCM10012285_17590</name>
</gene>
<evidence type="ECO:0000313" key="2">
    <source>
        <dbReference type="EMBL" id="GGN39987.1"/>
    </source>
</evidence>
<evidence type="ECO:0000313" key="3">
    <source>
        <dbReference type="Proteomes" id="UP000600080"/>
    </source>
</evidence>
<organism evidence="2 3">
    <name type="scientific">Streptomyces kronopolitis</name>
    <dbReference type="NCBI Taxonomy" id="1612435"/>
    <lineage>
        <taxon>Bacteria</taxon>
        <taxon>Bacillati</taxon>
        <taxon>Actinomycetota</taxon>
        <taxon>Actinomycetes</taxon>
        <taxon>Kitasatosporales</taxon>
        <taxon>Streptomycetaceae</taxon>
        <taxon>Streptomyces</taxon>
    </lineage>
</organism>
<sequence>MTSWALPAGGHKLVLGMVHLTPLPGTPFHRPHSFPEILDTAVASARALYEGGADGCLIQTVDRVYSVADESDPARTVAMGLIARAAVEATGGDFRVGVQMMRNATRASLAVAQVAGGDFVRAGALVGQTLTAHGMVRPDPLEVMSYRRSIGAEHVGIVADIDSMHFTWHGGEKTTPEVARAARTVGADAVSLSHPDPRTALEMIASVREAVPQLPLILAGHTNHDNAARLLAAADGAFVGTCLERDGWGGTVDADLVRRYVDLVRGTER</sequence>
<keyword evidence="2" id="KW-0413">Isomerase</keyword>
<dbReference type="Proteomes" id="UP000600080">
    <property type="component" value="Unassembled WGS sequence"/>
</dbReference>
<dbReference type="InterPro" id="IPR013785">
    <property type="entry name" value="Aldolase_TIM"/>
</dbReference>
<comment type="similarity">
    <text evidence="1">Belongs to the BtpA family.</text>
</comment>
<proteinExistence type="inferred from homology"/>
<dbReference type="Pfam" id="PF03437">
    <property type="entry name" value="BtpA"/>
    <property type="match status" value="1"/>
</dbReference>
<dbReference type="InterPro" id="IPR011060">
    <property type="entry name" value="RibuloseP-bd_barrel"/>
</dbReference>
<keyword evidence="3" id="KW-1185">Reference proteome</keyword>
<evidence type="ECO:0000256" key="1">
    <source>
        <dbReference type="ARBA" id="ARBA00006007"/>
    </source>
</evidence>